<accession>A0AAX4HPG6</accession>
<comment type="function">
    <text evidence="2">Hydrolyzes RNA 2',3'-cyclic phosphodiester to an RNA 2'-phosphomonoester.</text>
</comment>
<protein>
    <recommendedName>
        <fullName evidence="2">RNA 2',3'-cyclic phosphodiesterase</fullName>
        <shortName evidence="2">RNA 2',3'-CPDase</shortName>
        <ecNumber evidence="2">3.1.4.58</ecNumber>
    </recommendedName>
</protein>
<dbReference type="PANTHER" id="PTHR35561">
    <property type="entry name" value="RNA 2',3'-CYCLIC PHOSPHODIESTERASE"/>
    <property type="match status" value="1"/>
</dbReference>
<feature type="short sequence motif" description="HXTX 2" evidence="2">
    <location>
        <begin position="117"/>
        <end position="120"/>
    </location>
</feature>
<proteinExistence type="inferred from homology"/>
<reference evidence="3 4" key="1">
    <citation type="submission" date="2023-11" db="EMBL/GenBank/DDBJ databases">
        <title>Peredibacter starrii A3.12.</title>
        <authorList>
            <person name="Mitchell R.J."/>
        </authorList>
    </citation>
    <scope>NUCLEOTIDE SEQUENCE [LARGE SCALE GENOMIC DNA]</scope>
    <source>
        <strain evidence="3 4">A3.12</strain>
    </source>
</reference>
<dbReference type="Gene3D" id="3.90.1140.10">
    <property type="entry name" value="Cyclic phosphodiesterase"/>
    <property type="match status" value="1"/>
</dbReference>
<dbReference type="AlphaFoldDB" id="A0AAX4HPG6"/>
<gene>
    <name evidence="3" type="primary">thpR</name>
    <name evidence="3" type="ORF">SOO65_20530</name>
</gene>
<dbReference type="GO" id="GO:0008664">
    <property type="term" value="F:RNA 2',3'-cyclic 3'-phosphodiesterase activity"/>
    <property type="evidence" value="ECO:0007669"/>
    <property type="project" value="UniProtKB-EC"/>
</dbReference>
<keyword evidence="1 2" id="KW-0378">Hydrolase</keyword>
<sequence>MRLFIGLELTESIKENLAHYIAKLPQGRKGWENPHDFHLTLLFIGETSEENVISILDRMKDVSFKPFSIQIGPIKFFNRRVMYLSILPSEELLLLQKEVEELFPEYVDPHGKSFIPHITVKRWQRYEYDELAEGLRLHPLEPIPLDVNTISLFKSEKDQDNRKYHVIGRQI</sequence>
<dbReference type="Pfam" id="PF13563">
    <property type="entry name" value="2_5_RNA_ligase2"/>
    <property type="match status" value="1"/>
</dbReference>
<dbReference type="Proteomes" id="UP001324634">
    <property type="component" value="Chromosome"/>
</dbReference>
<evidence type="ECO:0000313" key="4">
    <source>
        <dbReference type="Proteomes" id="UP001324634"/>
    </source>
</evidence>
<feature type="short sequence motif" description="HXTX 1" evidence="2">
    <location>
        <begin position="38"/>
        <end position="41"/>
    </location>
</feature>
<dbReference type="HAMAP" id="MF_01940">
    <property type="entry name" value="RNA_CPDase"/>
    <property type="match status" value="1"/>
</dbReference>
<feature type="active site" description="Proton donor" evidence="2">
    <location>
        <position position="38"/>
    </location>
</feature>
<dbReference type="EMBL" id="CP139487">
    <property type="protein sequence ID" value="WPU65087.1"/>
    <property type="molecule type" value="Genomic_DNA"/>
</dbReference>
<organism evidence="3 4">
    <name type="scientific">Peredibacter starrii</name>
    <dbReference type="NCBI Taxonomy" id="28202"/>
    <lineage>
        <taxon>Bacteria</taxon>
        <taxon>Pseudomonadati</taxon>
        <taxon>Bdellovibrionota</taxon>
        <taxon>Bacteriovoracia</taxon>
        <taxon>Bacteriovoracales</taxon>
        <taxon>Bacteriovoracaceae</taxon>
        <taxon>Peredibacter</taxon>
    </lineage>
</organism>
<dbReference type="RefSeq" id="WP_321395115.1">
    <property type="nucleotide sequence ID" value="NZ_CP139487.1"/>
</dbReference>
<dbReference type="GO" id="GO:0004113">
    <property type="term" value="F:2',3'-cyclic-nucleotide 3'-phosphodiesterase activity"/>
    <property type="evidence" value="ECO:0007669"/>
    <property type="project" value="InterPro"/>
</dbReference>
<name>A0AAX4HPG6_9BACT</name>
<comment type="similarity">
    <text evidence="2">Belongs to the 2H phosphoesterase superfamily. ThpR family.</text>
</comment>
<dbReference type="EC" id="3.1.4.58" evidence="2"/>
<feature type="active site" description="Proton acceptor" evidence="2">
    <location>
        <position position="117"/>
    </location>
</feature>
<dbReference type="NCBIfam" id="TIGR02258">
    <property type="entry name" value="2_5_ligase"/>
    <property type="match status" value="1"/>
</dbReference>
<dbReference type="KEGG" id="psti:SOO65_20530"/>
<evidence type="ECO:0000256" key="2">
    <source>
        <dbReference type="HAMAP-Rule" id="MF_01940"/>
    </source>
</evidence>
<keyword evidence="4" id="KW-1185">Reference proteome</keyword>
<dbReference type="InterPro" id="IPR009097">
    <property type="entry name" value="Cyclic_Pdiesterase"/>
</dbReference>
<evidence type="ECO:0000256" key="1">
    <source>
        <dbReference type="ARBA" id="ARBA00022801"/>
    </source>
</evidence>
<dbReference type="InterPro" id="IPR004175">
    <property type="entry name" value="RNA_CPDase"/>
</dbReference>
<evidence type="ECO:0000313" key="3">
    <source>
        <dbReference type="EMBL" id="WPU65087.1"/>
    </source>
</evidence>
<dbReference type="SUPFAM" id="SSF55144">
    <property type="entry name" value="LigT-like"/>
    <property type="match status" value="1"/>
</dbReference>
<comment type="catalytic activity">
    <reaction evidence="2">
        <text>a 3'-end 2',3'-cyclophospho-ribonucleotide-RNA + H2O = a 3'-end 2'-phospho-ribonucleotide-RNA + H(+)</text>
        <dbReference type="Rhea" id="RHEA:11828"/>
        <dbReference type="Rhea" id="RHEA-COMP:10464"/>
        <dbReference type="Rhea" id="RHEA-COMP:17353"/>
        <dbReference type="ChEBI" id="CHEBI:15377"/>
        <dbReference type="ChEBI" id="CHEBI:15378"/>
        <dbReference type="ChEBI" id="CHEBI:83064"/>
        <dbReference type="ChEBI" id="CHEBI:173113"/>
        <dbReference type="EC" id="3.1.4.58"/>
    </reaction>
</comment>
<dbReference type="PANTHER" id="PTHR35561:SF1">
    <property type="entry name" value="RNA 2',3'-CYCLIC PHOSPHODIESTERASE"/>
    <property type="match status" value="1"/>
</dbReference>